<evidence type="ECO:0000313" key="1">
    <source>
        <dbReference type="EMBL" id="KAJ3049861.1"/>
    </source>
</evidence>
<dbReference type="AlphaFoldDB" id="A0AAD5X4S8"/>
<organism evidence="1 2">
    <name type="scientific">Rhizophlyctis rosea</name>
    <dbReference type="NCBI Taxonomy" id="64517"/>
    <lineage>
        <taxon>Eukaryota</taxon>
        <taxon>Fungi</taxon>
        <taxon>Fungi incertae sedis</taxon>
        <taxon>Chytridiomycota</taxon>
        <taxon>Chytridiomycota incertae sedis</taxon>
        <taxon>Chytridiomycetes</taxon>
        <taxon>Rhizophlyctidales</taxon>
        <taxon>Rhizophlyctidaceae</taxon>
        <taxon>Rhizophlyctis</taxon>
    </lineage>
</organism>
<gene>
    <name evidence="1" type="ORF">HK097_009150</name>
</gene>
<keyword evidence="2" id="KW-1185">Reference proteome</keyword>
<evidence type="ECO:0000313" key="2">
    <source>
        <dbReference type="Proteomes" id="UP001212841"/>
    </source>
</evidence>
<dbReference type="Proteomes" id="UP001212841">
    <property type="component" value="Unassembled WGS sequence"/>
</dbReference>
<comment type="caution">
    <text evidence="1">The sequence shown here is derived from an EMBL/GenBank/DDBJ whole genome shotgun (WGS) entry which is preliminary data.</text>
</comment>
<protein>
    <submittedName>
        <fullName evidence="1">Uncharacterized protein</fullName>
    </submittedName>
</protein>
<name>A0AAD5X4S8_9FUNG</name>
<accession>A0AAD5X4S8</accession>
<sequence length="336" mass="39043">MPLYNDPENVTVLRQKGGILLLSEYSPCLEDWLKENALPTDLLKSQNSSIWNTLVKRYIEALSLNDSTDFSRPHLSHIIREALETLHPHNITFHNTIHLPWIPQVEDVLKYNPEDLPRKMKEHIGELVNDHLFMAEEYPANPDAPFTPHWIDVDVTDAEGKLFPLRIQLATSYRSVIPTVVRDRDTGKLVAVAGMNCYNGDVMLVRPPLMLQSDYPDIPPYHFQILKTFRACNTQYFTLMHNQPFELLITFIAEIVHNVRVINWLVPKKSRTALPTALYWEAVKEDEPSGRIPHHVWSMVAEYDERFLRITRSGILRGLRPWDSERRKFQAFRDSG</sequence>
<proteinExistence type="predicted"/>
<reference evidence="1" key="1">
    <citation type="submission" date="2020-05" db="EMBL/GenBank/DDBJ databases">
        <title>Phylogenomic resolution of chytrid fungi.</title>
        <authorList>
            <person name="Stajich J.E."/>
            <person name="Amses K."/>
            <person name="Simmons R."/>
            <person name="Seto K."/>
            <person name="Myers J."/>
            <person name="Bonds A."/>
            <person name="Quandt C.A."/>
            <person name="Barry K."/>
            <person name="Liu P."/>
            <person name="Grigoriev I."/>
            <person name="Longcore J.E."/>
            <person name="James T.Y."/>
        </authorList>
    </citation>
    <scope>NUCLEOTIDE SEQUENCE</scope>
    <source>
        <strain evidence="1">JEL0318</strain>
    </source>
</reference>
<dbReference type="EMBL" id="JADGJD010000585">
    <property type="protein sequence ID" value="KAJ3049861.1"/>
    <property type="molecule type" value="Genomic_DNA"/>
</dbReference>